<accession>A0ABY3SIW2</accession>
<dbReference type="Proteomes" id="UP001649230">
    <property type="component" value="Chromosome"/>
</dbReference>
<protein>
    <submittedName>
        <fullName evidence="2">AAA family ATPase</fullName>
    </submittedName>
</protein>
<evidence type="ECO:0000259" key="1">
    <source>
        <dbReference type="Pfam" id="PF13175"/>
    </source>
</evidence>
<dbReference type="SUPFAM" id="SSF52540">
    <property type="entry name" value="P-loop containing nucleoside triphosphate hydrolases"/>
    <property type="match status" value="1"/>
</dbReference>
<dbReference type="Gene3D" id="3.40.50.300">
    <property type="entry name" value="P-loop containing nucleotide triphosphate hydrolases"/>
    <property type="match status" value="1"/>
</dbReference>
<organism evidence="2 3">
    <name type="scientific">Paenibacillus hexagrammi</name>
    <dbReference type="NCBI Taxonomy" id="2908839"/>
    <lineage>
        <taxon>Bacteria</taxon>
        <taxon>Bacillati</taxon>
        <taxon>Bacillota</taxon>
        <taxon>Bacilli</taxon>
        <taxon>Bacillales</taxon>
        <taxon>Paenibacillaceae</taxon>
        <taxon>Paenibacillus</taxon>
    </lineage>
</organism>
<dbReference type="InterPro" id="IPR041685">
    <property type="entry name" value="AAA_GajA/Old/RecF-like"/>
</dbReference>
<evidence type="ECO:0000313" key="2">
    <source>
        <dbReference type="EMBL" id="UJF33738.1"/>
    </source>
</evidence>
<dbReference type="EMBL" id="CP090978">
    <property type="protein sequence ID" value="UJF33738.1"/>
    <property type="molecule type" value="Genomic_DNA"/>
</dbReference>
<feature type="domain" description="Endonuclease GajA/Old nuclease/RecF-like AAA" evidence="1">
    <location>
        <begin position="2"/>
        <end position="85"/>
    </location>
</feature>
<dbReference type="Pfam" id="PF13175">
    <property type="entry name" value="AAA_15"/>
    <property type="match status" value="1"/>
</dbReference>
<name>A0ABY3SIW2_9BACL</name>
<reference evidence="2 3" key="1">
    <citation type="journal article" date="2024" name="Int. J. Syst. Evol. Microbiol.">
        <title>Paenibacillus hexagrammi sp. nov., a novel bacterium isolated from the gut content of Hexagrammos agrammus.</title>
        <authorList>
            <person name="Jung H.K."/>
            <person name="Kim D.G."/>
            <person name="Zin H."/>
            <person name="Park J."/>
            <person name="Jung H."/>
            <person name="Kim Y.O."/>
            <person name="Kong H.J."/>
            <person name="Kim J.W."/>
            <person name="Kim Y.S."/>
        </authorList>
    </citation>
    <scope>NUCLEOTIDE SEQUENCE [LARGE SCALE GENOMIC DNA]</scope>
    <source>
        <strain evidence="2 3">YPD9-1</strain>
    </source>
</reference>
<dbReference type="InterPro" id="IPR027417">
    <property type="entry name" value="P-loop_NTPase"/>
</dbReference>
<proteinExistence type="predicted"/>
<keyword evidence="3" id="KW-1185">Reference proteome</keyword>
<dbReference type="RefSeq" id="WP_235120132.1">
    <property type="nucleotide sequence ID" value="NZ_CP090978.1"/>
</dbReference>
<sequence length="133" mass="15086">MTIENFRGIPSMDLSFNKDINIIIGENGSSKSTIIDAIRLLYNLGEPIKELFVKNEDFATNLETGGSANIIKFTYEFRGLTDSQKGALYEYIVLEGQRICQILLKSSIPIDMDITKSKGEFLKRDREMLRELA</sequence>
<evidence type="ECO:0000313" key="3">
    <source>
        <dbReference type="Proteomes" id="UP001649230"/>
    </source>
</evidence>
<gene>
    <name evidence="2" type="ORF">L0M14_00260</name>
</gene>